<feature type="domain" description="ABC-type uncharacterised transport system" evidence="2">
    <location>
        <begin position="182"/>
        <end position="354"/>
    </location>
</feature>
<feature type="domain" description="ABC-type uncharacterised transport system" evidence="2">
    <location>
        <begin position="414"/>
        <end position="526"/>
    </location>
</feature>
<feature type="transmembrane region" description="Helical" evidence="1">
    <location>
        <begin position="563"/>
        <end position="583"/>
    </location>
</feature>
<evidence type="ECO:0000313" key="5">
    <source>
        <dbReference type="Proteomes" id="UP000748308"/>
    </source>
</evidence>
<name>A0A937X8D7_UNCEI</name>
<organism evidence="4 5">
    <name type="scientific">Eiseniibacteriota bacterium</name>
    <dbReference type="NCBI Taxonomy" id="2212470"/>
    <lineage>
        <taxon>Bacteria</taxon>
        <taxon>Candidatus Eiseniibacteriota</taxon>
    </lineage>
</organism>
<dbReference type="InterPro" id="IPR055396">
    <property type="entry name" value="DUF7088"/>
</dbReference>
<keyword evidence="1" id="KW-0472">Membrane</keyword>
<keyword evidence="1" id="KW-0812">Transmembrane</keyword>
<keyword evidence="1" id="KW-1133">Transmembrane helix</keyword>
<protein>
    <submittedName>
        <fullName evidence="4">Gldg family protein</fullName>
    </submittedName>
</protein>
<sequence>MTAWLGKGRRAGASLAGIALVALILVLVNVILAGTVLRLDLTQGREFTVSRATRQVLGELHDLVTITVYMSTDMPPQLATLRRQVADILEEYRSFGRGRVQVDFVDPAADPEVERRLQSLGIPQIMAQTIERDQLQVKNIYLGMAIAYLDRREVLPVIESTYNLEYDLTAAILKVSRDEDYTIGILGGPVALDMARDLSSLQQMLQKQYRVRSVSLGAGDEAIPDDIDVLLVAGPTDVPEAVKYRIDQFLMRGGQAVFLIDPIRLTEGGGLQAFPLQSGLEDLLAHYGVRVRQALVLDRALCSQASFSGGYIRYTLPYPYWPKTAPELHNQELPLTSKLESLVFPWVAPLELDVPIAPGDPLPRIRELQASDRRARAEMARGMGVEPPPEVGLAAESGAEADARPEGDAPAIGAAPLRADVLVRTSPAAWPITGRYDLNPQQPFIPGETGAQILAAALTGRFTSFYADRPIPEAATPPPDMAFGAAAEEAPLGESPETRILVVGNAQFVTDSFLGQFPANAVFLLNAVDWMTFGEQLIGIRSRGASERPLAQVSDGAKSRIKLAAILGAPLLIVLAGIARFSLRRRAWAAQEVAAREA</sequence>
<gene>
    <name evidence="4" type="ORF">FJY75_06240</name>
</gene>
<feature type="domain" description="DUF7088" evidence="3">
    <location>
        <begin position="45"/>
        <end position="146"/>
    </location>
</feature>
<dbReference type="InterPro" id="IPR019196">
    <property type="entry name" value="ABC_transp_unknown"/>
</dbReference>
<dbReference type="EMBL" id="VGIY01000124">
    <property type="protein sequence ID" value="MBM3317435.1"/>
    <property type="molecule type" value="Genomic_DNA"/>
</dbReference>
<comment type="caution">
    <text evidence="4">The sequence shown here is derived from an EMBL/GenBank/DDBJ whole genome shotgun (WGS) entry which is preliminary data.</text>
</comment>
<dbReference type="Pfam" id="PF23357">
    <property type="entry name" value="DUF7088"/>
    <property type="match status" value="1"/>
</dbReference>
<dbReference type="Pfam" id="PF09822">
    <property type="entry name" value="ABC_transp_aux"/>
    <property type="match status" value="2"/>
</dbReference>
<evidence type="ECO:0000259" key="2">
    <source>
        <dbReference type="Pfam" id="PF09822"/>
    </source>
</evidence>
<proteinExistence type="predicted"/>
<reference evidence="4" key="1">
    <citation type="submission" date="2019-03" db="EMBL/GenBank/DDBJ databases">
        <title>Lake Tanganyika Metagenome-Assembled Genomes (MAGs).</title>
        <authorList>
            <person name="Tran P."/>
        </authorList>
    </citation>
    <scope>NUCLEOTIDE SEQUENCE</scope>
    <source>
        <strain evidence="4">M_DeepCast_400m_m2_100</strain>
    </source>
</reference>
<evidence type="ECO:0000313" key="4">
    <source>
        <dbReference type="EMBL" id="MBM3317435.1"/>
    </source>
</evidence>
<accession>A0A937X8D7</accession>
<dbReference type="AlphaFoldDB" id="A0A937X8D7"/>
<dbReference type="Proteomes" id="UP000748308">
    <property type="component" value="Unassembled WGS sequence"/>
</dbReference>
<evidence type="ECO:0000259" key="3">
    <source>
        <dbReference type="Pfam" id="PF23357"/>
    </source>
</evidence>
<evidence type="ECO:0000256" key="1">
    <source>
        <dbReference type="SAM" id="Phobius"/>
    </source>
</evidence>